<dbReference type="InterPro" id="IPR051240">
    <property type="entry name" value="Mito_RNA-Proc/Resp"/>
</dbReference>
<dbReference type="InterPro" id="IPR002885">
    <property type="entry name" value="PPR_rpt"/>
</dbReference>
<comment type="similarity">
    <text evidence="1">Belongs to the PPR family. P subfamily.</text>
</comment>
<dbReference type="Pfam" id="PF13041">
    <property type="entry name" value="PPR_2"/>
    <property type="match status" value="1"/>
</dbReference>
<comment type="caution">
    <text evidence="8">The sequence shown here is derived from an EMBL/GenBank/DDBJ whole genome shotgun (WGS) entry which is preliminary data.</text>
</comment>
<keyword evidence="9" id="KW-1185">Reference proteome</keyword>
<proteinExistence type="inferred from homology"/>
<dbReference type="Proteomes" id="UP001314170">
    <property type="component" value="Unassembled WGS sequence"/>
</dbReference>
<evidence type="ECO:0000313" key="9">
    <source>
        <dbReference type="Proteomes" id="UP001314170"/>
    </source>
</evidence>
<dbReference type="PANTHER" id="PTHR47933">
    <property type="entry name" value="PENTATRICOPEPTIDE REPEAT-CONTAINING PROTEIN 1, MITOCHONDRIAL"/>
    <property type="match status" value="1"/>
</dbReference>
<accession>A0AAV1SDL8</accession>
<evidence type="ECO:0000313" key="8">
    <source>
        <dbReference type="EMBL" id="CAK7348481.1"/>
    </source>
</evidence>
<dbReference type="NCBIfam" id="TIGR00756">
    <property type="entry name" value="PPR"/>
    <property type="match status" value="1"/>
</dbReference>
<feature type="domain" description="Pectinesterase inhibitor" evidence="7">
    <location>
        <begin position="3"/>
        <end position="148"/>
    </location>
</feature>
<name>A0AAV1SDL8_9ROSI</name>
<evidence type="ECO:0000256" key="6">
    <source>
        <dbReference type="PROSITE-ProRule" id="PRU00708"/>
    </source>
</evidence>
<evidence type="ECO:0000256" key="5">
    <source>
        <dbReference type="ARBA" id="ARBA00038471"/>
    </source>
</evidence>
<dbReference type="GO" id="GO:0003729">
    <property type="term" value="F:mRNA binding"/>
    <property type="evidence" value="ECO:0007669"/>
    <property type="project" value="TreeGrafter"/>
</dbReference>
<dbReference type="SMART" id="SM00856">
    <property type="entry name" value="PMEI"/>
    <property type="match status" value="1"/>
</dbReference>
<evidence type="ECO:0000256" key="4">
    <source>
        <dbReference type="ARBA" id="ARBA00023157"/>
    </source>
</evidence>
<dbReference type="FunFam" id="1.20.140.40:FF:000008">
    <property type="entry name" value="Invertase/pectin methylesterase inhibitor family protein"/>
    <property type="match status" value="1"/>
</dbReference>
<evidence type="ECO:0000256" key="2">
    <source>
        <dbReference type="ARBA" id="ARBA00022729"/>
    </source>
</evidence>
<dbReference type="InterPro" id="IPR011990">
    <property type="entry name" value="TPR-like_helical_dom_sf"/>
</dbReference>
<dbReference type="PROSITE" id="PS51375">
    <property type="entry name" value="PPR"/>
    <property type="match status" value="1"/>
</dbReference>
<keyword evidence="4" id="KW-1015">Disulfide bond</keyword>
<reference evidence="8 9" key="1">
    <citation type="submission" date="2024-01" db="EMBL/GenBank/DDBJ databases">
        <authorList>
            <person name="Waweru B."/>
        </authorList>
    </citation>
    <scope>NUCLEOTIDE SEQUENCE [LARGE SCALE GENOMIC DNA]</scope>
</reference>
<dbReference type="EMBL" id="CAWUPB010001173">
    <property type="protein sequence ID" value="CAK7348481.1"/>
    <property type="molecule type" value="Genomic_DNA"/>
</dbReference>
<dbReference type="NCBIfam" id="TIGR01614">
    <property type="entry name" value="PME_inhib"/>
    <property type="match status" value="1"/>
</dbReference>
<dbReference type="Gene3D" id="1.20.140.40">
    <property type="entry name" value="Invertase/pectin methylesterase inhibitor family protein"/>
    <property type="match status" value="1"/>
</dbReference>
<dbReference type="InterPro" id="IPR035513">
    <property type="entry name" value="Invertase/methylesterase_inhib"/>
</dbReference>
<organism evidence="8 9">
    <name type="scientific">Dovyalis caffra</name>
    <dbReference type="NCBI Taxonomy" id="77055"/>
    <lineage>
        <taxon>Eukaryota</taxon>
        <taxon>Viridiplantae</taxon>
        <taxon>Streptophyta</taxon>
        <taxon>Embryophyta</taxon>
        <taxon>Tracheophyta</taxon>
        <taxon>Spermatophyta</taxon>
        <taxon>Magnoliopsida</taxon>
        <taxon>eudicotyledons</taxon>
        <taxon>Gunneridae</taxon>
        <taxon>Pentapetalae</taxon>
        <taxon>rosids</taxon>
        <taxon>fabids</taxon>
        <taxon>Malpighiales</taxon>
        <taxon>Salicaceae</taxon>
        <taxon>Flacourtieae</taxon>
        <taxon>Dovyalis</taxon>
    </lineage>
</organism>
<evidence type="ECO:0000256" key="1">
    <source>
        <dbReference type="ARBA" id="ARBA00007626"/>
    </source>
</evidence>
<keyword evidence="2" id="KW-0732">Signal</keyword>
<dbReference type="AlphaFoldDB" id="A0AAV1SDL8"/>
<evidence type="ECO:0000259" key="7">
    <source>
        <dbReference type="SMART" id="SM00856"/>
    </source>
</evidence>
<dbReference type="Pfam" id="PF04043">
    <property type="entry name" value="PMEI"/>
    <property type="match status" value="1"/>
</dbReference>
<dbReference type="InterPro" id="IPR006501">
    <property type="entry name" value="Pectinesterase_inhib_dom"/>
</dbReference>
<dbReference type="PANTHER" id="PTHR47933:SF11">
    <property type="entry name" value="PENTATRICOPEPTIDE REPEAT-CONTAINING PROTEIN 2"/>
    <property type="match status" value="1"/>
</dbReference>
<dbReference type="Gene3D" id="1.25.40.10">
    <property type="entry name" value="Tetratricopeptide repeat domain"/>
    <property type="match status" value="1"/>
</dbReference>
<gene>
    <name evidence="8" type="ORF">DCAF_LOCUS21180</name>
</gene>
<comment type="similarity">
    <text evidence="5">Belongs to the PMEI family.</text>
</comment>
<feature type="repeat" description="PPR" evidence="6">
    <location>
        <begin position="278"/>
        <end position="312"/>
    </location>
</feature>
<protein>
    <recommendedName>
        <fullName evidence="7">Pectinesterase inhibitor domain-containing protein</fullName>
    </recommendedName>
</protein>
<dbReference type="CDD" id="cd15797">
    <property type="entry name" value="PMEI"/>
    <property type="match status" value="1"/>
</dbReference>
<dbReference type="SUPFAM" id="SSF101148">
    <property type="entry name" value="Plant invertase/pectin methylesterase inhibitor"/>
    <property type="match status" value="1"/>
</dbReference>
<dbReference type="InterPro" id="IPR034086">
    <property type="entry name" value="PMEI_plant"/>
</dbReference>
<sequence>MKADAALLQSICKESQDPDFCNRTLATDPRVAAANLDALALISISLPTIQVQGTLDNIPGILRQTSDSLGKQRLGVCQTDYNDALGQFRGAYNSSNAKAYMDVINWVRDGTNRVIDCENIYKRDPIRVSPITTDNHNVIKLEQTQLSVDQNLTNTMIPPKARYASKTSLLPLNSAALIHPFSSSSSFLSSSQIDAIEAIYPIVVRGLVPVFDTDGFNALLRALCEAKTLVDAKIVYHRLLKDFVPNLLTFNILISGSKSVDQMELFFEEMREFGVSLTVVSYDSLVDKYCRRNEIEKAFEVVKKIREEGVLPDAVTESRILPSLEGRGIRILSECGGINAAIKGYCTANRVDDDAYKLMGRWLFKKHITVEMALSLRKDMMEKAFGSCTSPSDELF</sequence>
<keyword evidence="3" id="KW-0677">Repeat</keyword>
<evidence type="ECO:0000256" key="3">
    <source>
        <dbReference type="ARBA" id="ARBA00022737"/>
    </source>
</evidence>
<dbReference type="GO" id="GO:0046910">
    <property type="term" value="F:pectinesterase inhibitor activity"/>
    <property type="evidence" value="ECO:0007669"/>
    <property type="project" value="InterPro"/>
</dbReference>